<dbReference type="PROSITE" id="PS00857">
    <property type="entry name" value="PREPHENATE_DEHYDR_1"/>
    <property type="match status" value="1"/>
</dbReference>
<evidence type="ECO:0000256" key="7">
    <source>
        <dbReference type="ARBA" id="ARBA00013147"/>
    </source>
</evidence>
<dbReference type="GO" id="GO:0004106">
    <property type="term" value="F:chorismate mutase activity"/>
    <property type="evidence" value="ECO:0007669"/>
    <property type="project" value="UniProtKB-EC"/>
</dbReference>
<organism evidence="23 24">
    <name type="scientific">Desulfobotulus alkaliphilus</name>
    <dbReference type="NCBI Taxonomy" id="622671"/>
    <lineage>
        <taxon>Bacteria</taxon>
        <taxon>Pseudomonadati</taxon>
        <taxon>Thermodesulfobacteriota</taxon>
        <taxon>Desulfobacteria</taxon>
        <taxon>Desulfobacterales</taxon>
        <taxon>Desulfobacteraceae</taxon>
        <taxon>Desulfobotulus</taxon>
    </lineage>
</organism>
<comment type="pathway">
    <text evidence="4">Amino-acid biosynthesis; L-phenylalanine biosynthesis; phenylpyruvate from prephenate: step 1/1.</text>
</comment>
<dbReference type="InterPro" id="IPR001086">
    <property type="entry name" value="Preph_deHydtase"/>
</dbReference>
<evidence type="ECO:0000256" key="17">
    <source>
        <dbReference type="ARBA" id="ARBA00031520"/>
    </source>
</evidence>
<dbReference type="Pfam" id="PF01842">
    <property type="entry name" value="ACT"/>
    <property type="match status" value="1"/>
</dbReference>
<dbReference type="EC" id="5.4.99.5" evidence="6"/>
<keyword evidence="9" id="KW-0963">Cytoplasm</keyword>
<feature type="domain" description="Chorismate mutase" evidence="20">
    <location>
        <begin position="6"/>
        <end position="97"/>
    </location>
</feature>
<dbReference type="GO" id="GO:0046417">
    <property type="term" value="P:chorismate metabolic process"/>
    <property type="evidence" value="ECO:0007669"/>
    <property type="project" value="InterPro"/>
</dbReference>
<evidence type="ECO:0000256" key="15">
    <source>
        <dbReference type="ARBA" id="ARBA00023268"/>
    </source>
</evidence>
<dbReference type="NCBIfam" id="NF008865">
    <property type="entry name" value="PRK11898.1"/>
    <property type="match status" value="1"/>
</dbReference>
<comment type="function">
    <text evidence="2">Catalyzes the Claisen rearrangement of chorismate to prephenate and the decarboxylation/dehydration of prephenate to phenylpyruvate.</text>
</comment>
<evidence type="ECO:0000256" key="6">
    <source>
        <dbReference type="ARBA" id="ARBA00012404"/>
    </source>
</evidence>
<evidence type="ECO:0000256" key="19">
    <source>
        <dbReference type="PIRSR" id="PIRSR001500-2"/>
    </source>
</evidence>
<evidence type="ECO:0000256" key="13">
    <source>
        <dbReference type="ARBA" id="ARBA00023235"/>
    </source>
</evidence>
<evidence type="ECO:0000256" key="11">
    <source>
        <dbReference type="ARBA" id="ARBA00023141"/>
    </source>
</evidence>
<feature type="domain" description="Prephenate dehydratase" evidence="21">
    <location>
        <begin position="97"/>
        <end position="272"/>
    </location>
</feature>
<dbReference type="PROSITE" id="PS51171">
    <property type="entry name" value="PREPHENATE_DEHYDR_3"/>
    <property type="match status" value="1"/>
</dbReference>
<dbReference type="Gene3D" id="3.40.190.10">
    <property type="entry name" value="Periplasmic binding protein-like II"/>
    <property type="match status" value="2"/>
</dbReference>
<dbReference type="CDD" id="cd13630">
    <property type="entry name" value="PBP2_PDT_1"/>
    <property type="match status" value="1"/>
</dbReference>
<feature type="domain" description="ACT" evidence="22">
    <location>
        <begin position="284"/>
        <end position="361"/>
    </location>
</feature>
<protein>
    <recommendedName>
        <fullName evidence="8">Bifunctional chorismate mutase/prephenate dehydratase</fullName>
        <ecNumber evidence="7">4.2.1.51</ecNumber>
        <ecNumber evidence="6">5.4.99.5</ecNumber>
    </recommendedName>
    <alternativeName>
        <fullName evidence="17">Chorismate mutase-prephenate dehydratase</fullName>
    </alternativeName>
    <alternativeName>
        <fullName evidence="16">p-protein</fullName>
    </alternativeName>
</protein>
<dbReference type="SMART" id="SM00830">
    <property type="entry name" value="CM_2"/>
    <property type="match status" value="1"/>
</dbReference>
<evidence type="ECO:0000259" key="21">
    <source>
        <dbReference type="PROSITE" id="PS51171"/>
    </source>
</evidence>
<evidence type="ECO:0000256" key="8">
    <source>
        <dbReference type="ARBA" id="ARBA00014401"/>
    </source>
</evidence>
<evidence type="ECO:0000259" key="22">
    <source>
        <dbReference type="PROSITE" id="PS51671"/>
    </source>
</evidence>
<evidence type="ECO:0000256" key="3">
    <source>
        <dbReference type="ARBA" id="ARBA00004496"/>
    </source>
</evidence>
<keyword evidence="10" id="KW-0028">Amino-acid biosynthesis</keyword>
<evidence type="ECO:0000256" key="14">
    <source>
        <dbReference type="ARBA" id="ARBA00023239"/>
    </source>
</evidence>
<dbReference type="InterPro" id="IPR036263">
    <property type="entry name" value="Chorismate_II_sf"/>
</dbReference>
<keyword evidence="11" id="KW-0057">Aromatic amino acid biosynthesis</keyword>
<dbReference type="PROSITE" id="PS51671">
    <property type="entry name" value="ACT"/>
    <property type="match status" value="1"/>
</dbReference>
<dbReference type="Pfam" id="PF01817">
    <property type="entry name" value="CM_2"/>
    <property type="match status" value="1"/>
</dbReference>
<evidence type="ECO:0000313" key="24">
    <source>
        <dbReference type="Proteomes" id="UP000318307"/>
    </source>
</evidence>
<dbReference type="FunFam" id="3.40.190.10:FF:000034">
    <property type="entry name" value="Chorismate mutase/prephenate dehydratase"/>
    <property type="match status" value="1"/>
</dbReference>
<evidence type="ECO:0000256" key="16">
    <source>
        <dbReference type="ARBA" id="ARBA00031175"/>
    </source>
</evidence>
<dbReference type="GO" id="GO:0004664">
    <property type="term" value="F:prephenate dehydratase activity"/>
    <property type="evidence" value="ECO:0007669"/>
    <property type="project" value="UniProtKB-EC"/>
</dbReference>
<gene>
    <name evidence="23" type="ORF">LZ24_03018</name>
</gene>
<comment type="catalytic activity">
    <reaction evidence="1">
        <text>chorismate = prephenate</text>
        <dbReference type="Rhea" id="RHEA:13897"/>
        <dbReference type="ChEBI" id="CHEBI:29748"/>
        <dbReference type="ChEBI" id="CHEBI:29934"/>
        <dbReference type="EC" id="5.4.99.5"/>
    </reaction>
</comment>
<dbReference type="PANTHER" id="PTHR21022:SF19">
    <property type="entry name" value="PREPHENATE DEHYDRATASE-RELATED"/>
    <property type="match status" value="1"/>
</dbReference>
<dbReference type="InterPro" id="IPR008242">
    <property type="entry name" value="Chor_mutase/pphenate_deHydtase"/>
</dbReference>
<evidence type="ECO:0000256" key="10">
    <source>
        <dbReference type="ARBA" id="ARBA00022605"/>
    </source>
</evidence>
<dbReference type="AlphaFoldDB" id="A0A562R9K3"/>
<dbReference type="PROSITE" id="PS51168">
    <property type="entry name" value="CHORISMATE_MUT_2"/>
    <property type="match status" value="1"/>
</dbReference>
<evidence type="ECO:0000256" key="9">
    <source>
        <dbReference type="ARBA" id="ARBA00022490"/>
    </source>
</evidence>
<comment type="catalytic activity">
    <reaction evidence="18">
        <text>prephenate + H(+) = 3-phenylpyruvate + CO2 + H2O</text>
        <dbReference type="Rhea" id="RHEA:21648"/>
        <dbReference type="ChEBI" id="CHEBI:15377"/>
        <dbReference type="ChEBI" id="CHEBI:15378"/>
        <dbReference type="ChEBI" id="CHEBI:16526"/>
        <dbReference type="ChEBI" id="CHEBI:18005"/>
        <dbReference type="ChEBI" id="CHEBI:29934"/>
        <dbReference type="EC" id="4.2.1.51"/>
    </reaction>
</comment>
<dbReference type="UniPathway" id="UPA00121">
    <property type="reaction ID" value="UER00345"/>
</dbReference>
<evidence type="ECO:0000313" key="23">
    <source>
        <dbReference type="EMBL" id="TWI65741.1"/>
    </source>
</evidence>
<comment type="caution">
    <text evidence="23">The sequence shown here is derived from an EMBL/GenBank/DDBJ whole genome shotgun (WGS) entry which is preliminary data.</text>
</comment>
<evidence type="ECO:0000256" key="12">
    <source>
        <dbReference type="ARBA" id="ARBA00023222"/>
    </source>
</evidence>
<dbReference type="UniPathway" id="UPA00120">
    <property type="reaction ID" value="UER00203"/>
</dbReference>
<dbReference type="GO" id="GO:0009094">
    <property type="term" value="P:L-phenylalanine biosynthetic process"/>
    <property type="evidence" value="ECO:0007669"/>
    <property type="project" value="UniProtKB-UniPathway"/>
</dbReference>
<keyword evidence="15" id="KW-0511">Multifunctional enzyme</keyword>
<feature type="site" description="Essential for prephenate dehydratase activity" evidence="19">
    <location>
        <position position="265"/>
    </location>
</feature>
<dbReference type="PANTHER" id="PTHR21022">
    <property type="entry name" value="PREPHENATE DEHYDRATASE P PROTEIN"/>
    <property type="match status" value="1"/>
</dbReference>
<sequence>MSEDMEGVRQALDRLRIRIDSIDDTILDLLNERLEIGREIGAVKEKAGLQVLDRSREKSIFDRLVARSEGRPVSDTLIHHLYGIVMAATREVQRSRTIAYLGPEATNTHIAALQQFDYAGQFVPRTTIADVFEEVEKGSCDYGVVPVENSLEGAVNHTLDLLFLSPLSICAETCLAISHDLLSRETDLASVSVVYSHPQALAQSRRWLAQNLPHARLVEMASTAAAARKAAMEPGAAAVAGSQAAAIYNLQVLASHIEDSGRNTTRFLVIGRDETRPTGSDKTTIMFVTAHVPGALFSGLKPLADLNINLVKLESRPTRQENWNYFFIADLEGHREDDLIREAIDRMRPNCLFLKTVGSYARCSF</sequence>
<dbReference type="InterPro" id="IPR045865">
    <property type="entry name" value="ACT-like_dom_sf"/>
</dbReference>
<dbReference type="Proteomes" id="UP000318307">
    <property type="component" value="Unassembled WGS sequence"/>
</dbReference>
<name>A0A562R9K3_9BACT</name>
<dbReference type="EMBL" id="VLLC01000035">
    <property type="protein sequence ID" value="TWI65741.1"/>
    <property type="molecule type" value="Genomic_DNA"/>
</dbReference>
<dbReference type="InterPro" id="IPR036979">
    <property type="entry name" value="CM_dom_sf"/>
</dbReference>
<evidence type="ECO:0000256" key="5">
    <source>
        <dbReference type="ARBA" id="ARBA00004817"/>
    </source>
</evidence>
<dbReference type="Pfam" id="PF00800">
    <property type="entry name" value="PDT"/>
    <property type="match status" value="1"/>
</dbReference>
<dbReference type="CDD" id="cd04905">
    <property type="entry name" value="ACT_CM-PDT"/>
    <property type="match status" value="1"/>
</dbReference>
<comment type="pathway">
    <text evidence="5">Metabolic intermediate biosynthesis; prephenate biosynthesis; prephenate from chorismate: step 1/1.</text>
</comment>
<dbReference type="SUPFAM" id="SSF53850">
    <property type="entry name" value="Periplasmic binding protein-like II"/>
    <property type="match status" value="1"/>
</dbReference>
<evidence type="ECO:0000256" key="18">
    <source>
        <dbReference type="ARBA" id="ARBA00047848"/>
    </source>
</evidence>
<dbReference type="SUPFAM" id="SSF55021">
    <property type="entry name" value="ACT-like"/>
    <property type="match status" value="1"/>
</dbReference>
<keyword evidence="12" id="KW-0584">Phenylalanine biosynthesis</keyword>
<evidence type="ECO:0000256" key="2">
    <source>
        <dbReference type="ARBA" id="ARBA00002364"/>
    </source>
</evidence>
<evidence type="ECO:0000259" key="20">
    <source>
        <dbReference type="PROSITE" id="PS51168"/>
    </source>
</evidence>
<dbReference type="OrthoDB" id="9802281at2"/>
<evidence type="ECO:0000256" key="4">
    <source>
        <dbReference type="ARBA" id="ARBA00004741"/>
    </source>
</evidence>
<dbReference type="InterPro" id="IPR002912">
    <property type="entry name" value="ACT_dom"/>
</dbReference>
<keyword evidence="14" id="KW-0456">Lyase</keyword>
<dbReference type="EC" id="4.2.1.51" evidence="7"/>
<keyword evidence="24" id="KW-1185">Reference proteome</keyword>
<proteinExistence type="predicted"/>
<dbReference type="Gene3D" id="3.30.70.260">
    <property type="match status" value="1"/>
</dbReference>
<dbReference type="SUPFAM" id="SSF48600">
    <property type="entry name" value="Chorismate mutase II"/>
    <property type="match status" value="1"/>
</dbReference>
<keyword evidence="13" id="KW-0413">Isomerase</keyword>
<evidence type="ECO:0000256" key="1">
    <source>
        <dbReference type="ARBA" id="ARBA00000824"/>
    </source>
</evidence>
<dbReference type="InterPro" id="IPR018528">
    <property type="entry name" value="Preph_deHydtase_CS"/>
</dbReference>
<comment type="subcellular location">
    <subcellularLocation>
        <location evidence="3">Cytoplasm</location>
    </subcellularLocation>
</comment>
<dbReference type="RefSeq" id="WP_144686514.1">
    <property type="nucleotide sequence ID" value="NZ_VLLC01000035.1"/>
</dbReference>
<dbReference type="GO" id="GO:0005737">
    <property type="term" value="C:cytoplasm"/>
    <property type="evidence" value="ECO:0007669"/>
    <property type="project" value="UniProtKB-SubCell"/>
</dbReference>
<dbReference type="Gene3D" id="1.20.59.10">
    <property type="entry name" value="Chorismate mutase"/>
    <property type="match status" value="1"/>
</dbReference>
<dbReference type="PIRSF" id="PIRSF001500">
    <property type="entry name" value="Chor_mut_pdt_Ppr"/>
    <property type="match status" value="1"/>
</dbReference>
<reference evidence="23 24" key="1">
    <citation type="submission" date="2019-07" db="EMBL/GenBank/DDBJ databases">
        <title>Genome sequencing of 100 strains of the haloalkaliphilic chemolithoautotrophic sulfur-oxidizing bacterium Thioalkalivibrio.</title>
        <authorList>
            <person name="Muyzer G."/>
        </authorList>
    </citation>
    <scope>NUCLEOTIDE SEQUENCE [LARGE SCALE GENOMIC DNA]</scope>
    <source>
        <strain evidence="23 24">ASO4-4</strain>
    </source>
</reference>
<dbReference type="InterPro" id="IPR002701">
    <property type="entry name" value="CM_II_prokaryot"/>
</dbReference>
<accession>A0A562R9K3</accession>